<reference evidence="2 3" key="1">
    <citation type="submission" date="2014-04" db="EMBL/GenBank/DDBJ databases">
        <authorList>
            <consortium name="DOE Joint Genome Institute"/>
            <person name="Kuo A."/>
            <person name="Kohler A."/>
            <person name="Nagy L.G."/>
            <person name="Floudas D."/>
            <person name="Copeland A."/>
            <person name="Barry K.W."/>
            <person name="Cichocki N."/>
            <person name="Veneault-Fourrey C."/>
            <person name="LaButti K."/>
            <person name="Lindquist E.A."/>
            <person name="Lipzen A."/>
            <person name="Lundell T."/>
            <person name="Morin E."/>
            <person name="Murat C."/>
            <person name="Sun H."/>
            <person name="Tunlid A."/>
            <person name="Henrissat B."/>
            <person name="Grigoriev I.V."/>
            <person name="Hibbett D.S."/>
            <person name="Martin F."/>
            <person name="Nordberg H.P."/>
            <person name="Cantor M.N."/>
            <person name="Hua S.X."/>
        </authorList>
    </citation>
    <scope>NUCLEOTIDE SEQUENCE [LARGE SCALE GENOMIC DNA]</scope>
    <source>
        <strain evidence="2 3">Foug A</strain>
    </source>
</reference>
<dbReference type="InterPro" id="IPR049233">
    <property type="entry name" value="DUF6830"/>
</dbReference>
<name>A0A0C3D2F4_9AGAM</name>
<dbReference type="Proteomes" id="UP000053989">
    <property type="component" value="Unassembled WGS sequence"/>
</dbReference>
<sequence>QSLMASPPSLQHPNGRYDFTIISQTDKSDWPSVGLTGHAVVQIRLISCLLRSSTFFAYVQRFNHTFPPLSYNTTDGAAGLHGLKRVIRHNGMRVGEVIPLHCLCSPAHVIPLTFHVHCTKHVWCVTPRFGKEANQRLTCHTAYELSNEFWLNKYWNKEIFYALST</sequence>
<dbReference type="AlphaFoldDB" id="A0A0C3D2F4"/>
<organism evidence="2 3">
    <name type="scientific">Scleroderma citrinum Foug A</name>
    <dbReference type="NCBI Taxonomy" id="1036808"/>
    <lineage>
        <taxon>Eukaryota</taxon>
        <taxon>Fungi</taxon>
        <taxon>Dikarya</taxon>
        <taxon>Basidiomycota</taxon>
        <taxon>Agaricomycotina</taxon>
        <taxon>Agaricomycetes</taxon>
        <taxon>Agaricomycetidae</taxon>
        <taxon>Boletales</taxon>
        <taxon>Sclerodermatineae</taxon>
        <taxon>Sclerodermataceae</taxon>
        <taxon>Scleroderma</taxon>
    </lineage>
</organism>
<proteinExistence type="predicted"/>
<reference evidence="3" key="2">
    <citation type="submission" date="2015-01" db="EMBL/GenBank/DDBJ databases">
        <title>Evolutionary Origins and Diversification of the Mycorrhizal Mutualists.</title>
        <authorList>
            <consortium name="DOE Joint Genome Institute"/>
            <consortium name="Mycorrhizal Genomics Consortium"/>
            <person name="Kohler A."/>
            <person name="Kuo A."/>
            <person name="Nagy L.G."/>
            <person name="Floudas D."/>
            <person name="Copeland A."/>
            <person name="Barry K.W."/>
            <person name="Cichocki N."/>
            <person name="Veneault-Fourrey C."/>
            <person name="LaButti K."/>
            <person name="Lindquist E.A."/>
            <person name="Lipzen A."/>
            <person name="Lundell T."/>
            <person name="Morin E."/>
            <person name="Murat C."/>
            <person name="Riley R."/>
            <person name="Ohm R."/>
            <person name="Sun H."/>
            <person name="Tunlid A."/>
            <person name="Henrissat B."/>
            <person name="Grigoriev I.V."/>
            <person name="Hibbett D.S."/>
            <person name="Martin F."/>
        </authorList>
    </citation>
    <scope>NUCLEOTIDE SEQUENCE [LARGE SCALE GENOMIC DNA]</scope>
    <source>
        <strain evidence="3">Foug A</strain>
    </source>
</reference>
<dbReference type="HOGENOM" id="CLU_006344_9_0_1"/>
<feature type="non-terminal residue" evidence="2">
    <location>
        <position position="1"/>
    </location>
</feature>
<protein>
    <recommendedName>
        <fullName evidence="1">DUF6830 domain-containing protein</fullName>
    </recommendedName>
</protein>
<gene>
    <name evidence="2" type="ORF">SCLCIDRAFT_135629</name>
</gene>
<accession>A0A0C3D2F4</accession>
<keyword evidence="3" id="KW-1185">Reference proteome</keyword>
<dbReference type="InParanoid" id="A0A0C3D2F4"/>
<evidence type="ECO:0000313" key="2">
    <source>
        <dbReference type="EMBL" id="KIM55000.1"/>
    </source>
</evidence>
<feature type="domain" description="DUF6830" evidence="1">
    <location>
        <begin position="1"/>
        <end position="42"/>
    </location>
</feature>
<dbReference type="EMBL" id="KN822143">
    <property type="protein sequence ID" value="KIM55000.1"/>
    <property type="molecule type" value="Genomic_DNA"/>
</dbReference>
<dbReference type="OrthoDB" id="2675417at2759"/>
<dbReference type="Pfam" id="PF20722">
    <property type="entry name" value="DUF6830"/>
    <property type="match status" value="1"/>
</dbReference>
<evidence type="ECO:0000259" key="1">
    <source>
        <dbReference type="Pfam" id="PF20722"/>
    </source>
</evidence>
<evidence type="ECO:0000313" key="3">
    <source>
        <dbReference type="Proteomes" id="UP000053989"/>
    </source>
</evidence>